<proteinExistence type="predicted"/>
<accession>A0A4Y2KFT1</accession>
<reference evidence="1 2" key="1">
    <citation type="journal article" date="2019" name="Sci. Rep.">
        <title>Orb-weaving spider Araneus ventricosus genome elucidates the spidroin gene catalogue.</title>
        <authorList>
            <person name="Kono N."/>
            <person name="Nakamura H."/>
            <person name="Ohtoshi R."/>
            <person name="Moran D.A.P."/>
            <person name="Shinohara A."/>
            <person name="Yoshida Y."/>
            <person name="Fujiwara M."/>
            <person name="Mori M."/>
            <person name="Tomita M."/>
            <person name="Arakawa K."/>
        </authorList>
    </citation>
    <scope>NUCLEOTIDE SEQUENCE [LARGE SCALE GENOMIC DNA]</scope>
</reference>
<dbReference type="AlphaFoldDB" id="A0A4Y2KFT1"/>
<evidence type="ECO:0000313" key="2">
    <source>
        <dbReference type="Proteomes" id="UP000499080"/>
    </source>
</evidence>
<keyword evidence="2" id="KW-1185">Reference proteome</keyword>
<organism evidence="1 2">
    <name type="scientific">Araneus ventricosus</name>
    <name type="common">Orbweaver spider</name>
    <name type="synonym">Epeira ventricosa</name>
    <dbReference type="NCBI Taxonomy" id="182803"/>
    <lineage>
        <taxon>Eukaryota</taxon>
        <taxon>Metazoa</taxon>
        <taxon>Ecdysozoa</taxon>
        <taxon>Arthropoda</taxon>
        <taxon>Chelicerata</taxon>
        <taxon>Arachnida</taxon>
        <taxon>Araneae</taxon>
        <taxon>Araneomorphae</taxon>
        <taxon>Entelegynae</taxon>
        <taxon>Araneoidea</taxon>
        <taxon>Araneidae</taxon>
        <taxon>Araneus</taxon>
    </lineage>
</organism>
<gene>
    <name evidence="1" type="ORF">AVEN_168988_1</name>
</gene>
<dbReference type="Proteomes" id="UP000499080">
    <property type="component" value="Unassembled WGS sequence"/>
</dbReference>
<dbReference type="OrthoDB" id="10551278at2759"/>
<sequence length="93" mass="10555">MPRSGRPFTALFLPGWAWDCLKNGEGTDGWDTYRNDASLRHPQADTFLGRINQLRNIYAAPSCTVFFLRQSLSGPFILDRDDCFGFAYWGSSL</sequence>
<evidence type="ECO:0000313" key="1">
    <source>
        <dbReference type="EMBL" id="GBN00770.1"/>
    </source>
</evidence>
<name>A0A4Y2KFT1_ARAVE</name>
<comment type="caution">
    <text evidence="1">The sequence shown here is derived from an EMBL/GenBank/DDBJ whole genome shotgun (WGS) entry which is preliminary data.</text>
</comment>
<dbReference type="EMBL" id="BGPR01004548">
    <property type="protein sequence ID" value="GBN00770.1"/>
    <property type="molecule type" value="Genomic_DNA"/>
</dbReference>
<protein>
    <submittedName>
        <fullName evidence="1">Uncharacterized protein</fullName>
    </submittedName>
</protein>